<evidence type="ECO:0000313" key="1">
    <source>
        <dbReference type="EMBL" id="MCS0635931.1"/>
    </source>
</evidence>
<keyword evidence="2" id="KW-1185">Reference proteome</keyword>
<protein>
    <submittedName>
        <fullName evidence="1">Uncharacterized protein</fullName>
    </submittedName>
</protein>
<proteinExistence type="predicted"/>
<organism evidence="1 2">
    <name type="scientific">Streptomyces pyxinae</name>
    <dbReference type="NCBI Taxonomy" id="2970734"/>
    <lineage>
        <taxon>Bacteria</taxon>
        <taxon>Bacillati</taxon>
        <taxon>Actinomycetota</taxon>
        <taxon>Actinomycetes</taxon>
        <taxon>Kitasatosporales</taxon>
        <taxon>Streptomycetaceae</taxon>
        <taxon>Streptomyces</taxon>
    </lineage>
</organism>
<gene>
    <name evidence="1" type="ORF">NX801_09675</name>
</gene>
<evidence type="ECO:0000313" key="2">
    <source>
        <dbReference type="Proteomes" id="UP001431313"/>
    </source>
</evidence>
<accession>A0ABT2CEY2</accession>
<sequence>MPPVLGAGGPESEERVLVLSAEGHDDRLTADWVLDGRLQDLVERVRRD</sequence>
<name>A0ABT2CEY2_9ACTN</name>
<dbReference type="RefSeq" id="WP_258786876.1">
    <property type="nucleotide sequence ID" value="NZ_JANUGQ010000006.1"/>
</dbReference>
<dbReference type="Proteomes" id="UP001431313">
    <property type="component" value="Unassembled WGS sequence"/>
</dbReference>
<reference evidence="1" key="1">
    <citation type="submission" date="2022-08" db="EMBL/GenBank/DDBJ databases">
        <authorList>
            <person name="Somphong A."/>
            <person name="Phongsopitanun W."/>
        </authorList>
    </citation>
    <scope>NUCLEOTIDE SEQUENCE</scope>
    <source>
        <strain evidence="1">LP05-1</strain>
    </source>
</reference>
<dbReference type="EMBL" id="JANUGQ010000006">
    <property type="protein sequence ID" value="MCS0635931.1"/>
    <property type="molecule type" value="Genomic_DNA"/>
</dbReference>
<comment type="caution">
    <text evidence="1">The sequence shown here is derived from an EMBL/GenBank/DDBJ whole genome shotgun (WGS) entry which is preliminary data.</text>
</comment>